<dbReference type="PROSITE" id="PS50110">
    <property type="entry name" value="RESPONSE_REGULATORY"/>
    <property type="match status" value="1"/>
</dbReference>
<evidence type="ECO:0000256" key="6">
    <source>
        <dbReference type="ARBA" id="ARBA00023163"/>
    </source>
</evidence>
<keyword evidence="11" id="KW-1185">Reference proteome</keyword>
<evidence type="ECO:0000256" key="4">
    <source>
        <dbReference type="ARBA" id="ARBA00023015"/>
    </source>
</evidence>
<evidence type="ECO:0000256" key="5">
    <source>
        <dbReference type="ARBA" id="ARBA00023159"/>
    </source>
</evidence>
<dbReference type="InterPro" id="IPR002197">
    <property type="entry name" value="HTH_Fis"/>
</dbReference>
<dbReference type="PROSITE" id="PS50045">
    <property type="entry name" value="SIGMA54_INTERACT_4"/>
    <property type="match status" value="1"/>
</dbReference>
<dbReference type="SUPFAM" id="SSF52172">
    <property type="entry name" value="CheY-like"/>
    <property type="match status" value="1"/>
</dbReference>
<reference evidence="10 11" key="1">
    <citation type="submission" date="2020-08" db="EMBL/GenBank/DDBJ databases">
        <title>Genomic Encyclopedia of Type Strains, Phase IV (KMG-IV): sequencing the most valuable type-strain genomes for metagenomic binning, comparative biology and taxonomic classification.</title>
        <authorList>
            <person name="Goeker M."/>
        </authorList>
    </citation>
    <scope>NUCLEOTIDE SEQUENCE [LARGE SCALE GENOMIC DNA]</scope>
    <source>
        <strain evidence="10 11">DSM 25895</strain>
    </source>
</reference>
<evidence type="ECO:0000259" key="8">
    <source>
        <dbReference type="PROSITE" id="PS50045"/>
    </source>
</evidence>
<keyword evidence="6" id="KW-0804">Transcription</keyword>
<dbReference type="Gene3D" id="3.40.50.300">
    <property type="entry name" value="P-loop containing nucleotide triphosphate hydrolases"/>
    <property type="match status" value="1"/>
</dbReference>
<evidence type="ECO:0000256" key="7">
    <source>
        <dbReference type="PROSITE-ProRule" id="PRU00169"/>
    </source>
</evidence>
<evidence type="ECO:0000256" key="1">
    <source>
        <dbReference type="ARBA" id="ARBA00022741"/>
    </source>
</evidence>
<evidence type="ECO:0000313" key="10">
    <source>
        <dbReference type="EMBL" id="MBB5688073.1"/>
    </source>
</evidence>
<feature type="modified residue" description="4-aspartylphosphate" evidence="7">
    <location>
        <position position="55"/>
    </location>
</feature>
<dbReference type="Pfam" id="PF00158">
    <property type="entry name" value="Sigma54_activat"/>
    <property type="match status" value="1"/>
</dbReference>
<evidence type="ECO:0000259" key="9">
    <source>
        <dbReference type="PROSITE" id="PS50110"/>
    </source>
</evidence>
<gene>
    <name evidence="10" type="ORF">FHS88_000183</name>
</gene>
<sequence length="444" mass="47267">MSGGRVVLVVEDDPVLGPALVQRLRLEGFRPRLATTGAEALREAAGLRPDAVLSDIRLPDMSGEEVFRRLLAEVGALPAFFMTAFGEVAQAIRLVRAGAQDYLTKPVDVDRLMAALRDALATASPTGGAPASELGVSPAMRAVEATLRKAARVDVPVVLTGETGVGKEVAARFLHAASPRAAHPFVAVNCAAIPRELAESTLFGHERGAFTGAVARGTGLAERAGEGTLLLDEIAELPAELQPKLLRLVQERRFLPVGAAAERPFAARIVCATHADLAERVRAGAFREDLLFRLNVISVTIPPLRRRQEDLEPLARRFVAEAAARFGLGPRRLTPAALASLADHDWPGNVRELRNRIERGVALAEGEDVGPGDLFPELSLDREDGPVPPSGTTLDAALGEAMRAAILDALRLSGGSRAGAAQRLGISRTTLWKRMRELGIGQEC</sequence>
<dbReference type="SUPFAM" id="SSF52540">
    <property type="entry name" value="P-loop containing nucleoside triphosphate hydrolases"/>
    <property type="match status" value="1"/>
</dbReference>
<dbReference type="CDD" id="cd00009">
    <property type="entry name" value="AAA"/>
    <property type="match status" value="1"/>
</dbReference>
<evidence type="ECO:0000256" key="2">
    <source>
        <dbReference type="ARBA" id="ARBA00022840"/>
    </source>
</evidence>
<dbReference type="Proteomes" id="UP000562254">
    <property type="component" value="Unassembled WGS sequence"/>
</dbReference>
<dbReference type="InterPro" id="IPR025944">
    <property type="entry name" value="Sigma_54_int_dom_CS"/>
</dbReference>
<keyword evidence="1" id="KW-0547">Nucleotide-binding</keyword>
<dbReference type="Gene3D" id="1.10.10.60">
    <property type="entry name" value="Homeodomain-like"/>
    <property type="match status" value="1"/>
</dbReference>
<feature type="domain" description="Response regulatory" evidence="9">
    <location>
        <begin position="6"/>
        <end position="120"/>
    </location>
</feature>
<name>A0A840Y1D8_9PROT</name>
<accession>A0A840Y1D8</accession>
<dbReference type="PANTHER" id="PTHR32071">
    <property type="entry name" value="TRANSCRIPTIONAL REGULATORY PROTEIN"/>
    <property type="match status" value="1"/>
</dbReference>
<dbReference type="RefSeq" id="WP_184480387.1">
    <property type="nucleotide sequence ID" value="NZ_JAAEDJ010000007.1"/>
</dbReference>
<dbReference type="PROSITE" id="PS00688">
    <property type="entry name" value="SIGMA54_INTERACT_3"/>
    <property type="match status" value="1"/>
</dbReference>
<dbReference type="Pfam" id="PF25601">
    <property type="entry name" value="AAA_lid_14"/>
    <property type="match status" value="1"/>
</dbReference>
<dbReference type="SMART" id="SM00382">
    <property type="entry name" value="AAA"/>
    <property type="match status" value="1"/>
</dbReference>
<keyword evidence="10" id="KW-0238">DNA-binding</keyword>
<dbReference type="InterPro" id="IPR027417">
    <property type="entry name" value="P-loop_NTPase"/>
</dbReference>
<dbReference type="InterPro" id="IPR058031">
    <property type="entry name" value="AAA_lid_NorR"/>
</dbReference>
<keyword evidence="2" id="KW-0067">ATP-binding</keyword>
<protein>
    <submittedName>
        <fullName evidence="10">DNA-binding NtrC family response regulator</fullName>
    </submittedName>
</protein>
<dbReference type="AlphaFoldDB" id="A0A840Y1D8"/>
<keyword evidence="5" id="KW-0010">Activator</keyword>
<dbReference type="InterPro" id="IPR002078">
    <property type="entry name" value="Sigma_54_int"/>
</dbReference>
<comment type="caution">
    <text evidence="10">The sequence shown here is derived from an EMBL/GenBank/DDBJ whole genome shotgun (WGS) entry which is preliminary data.</text>
</comment>
<dbReference type="InterPro" id="IPR009057">
    <property type="entry name" value="Homeodomain-like_sf"/>
</dbReference>
<keyword evidence="3" id="KW-0902">Two-component regulatory system</keyword>
<proteinExistence type="predicted"/>
<keyword evidence="4" id="KW-0805">Transcription regulation</keyword>
<dbReference type="SMART" id="SM00448">
    <property type="entry name" value="REC"/>
    <property type="match status" value="1"/>
</dbReference>
<dbReference type="Pfam" id="PF00072">
    <property type="entry name" value="Response_reg"/>
    <property type="match status" value="1"/>
</dbReference>
<dbReference type="InterPro" id="IPR001789">
    <property type="entry name" value="Sig_transdc_resp-reg_receiver"/>
</dbReference>
<dbReference type="EMBL" id="JACIJE010000001">
    <property type="protein sequence ID" value="MBB5688073.1"/>
    <property type="molecule type" value="Genomic_DNA"/>
</dbReference>
<dbReference type="SUPFAM" id="SSF46689">
    <property type="entry name" value="Homeodomain-like"/>
    <property type="match status" value="1"/>
</dbReference>
<dbReference type="Pfam" id="PF02954">
    <property type="entry name" value="HTH_8"/>
    <property type="match status" value="1"/>
</dbReference>
<dbReference type="GO" id="GO:0000160">
    <property type="term" value="P:phosphorelay signal transduction system"/>
    <property type="evidence" value="ECO:0007669"/>
    <property type="project" value="UniProtKB-KW"/>
</dbReference>
<dbReference type="GO" id="GO:0005524">
    <property type="term" value="F:ATP binding"/>
    <property type="evidence" value="ECO:0007669"/>
    <property type="project" value="UniProtKB-KW"/>
</dbReference>
<dbReference type="GO" id="GO:0006355">
    <property type="term" value="P:regulation of DNA-templated transcription"/>
    <property type="evidence" value="ECO:0007669"/>
    <property type="project" value="InterPro"/>
</dbReference>
<feature type="domain" description="Sigma-54 factor interaction" evidence="8">
    <location>
        <begin position="133"/>
        <end position="362"/>
    </location>
</feature>
<evidence type="ECO:0000313" key="11">
    <source>
        <dbReference type="Proteomes" id="UP000562254"/>
    </source>
</evidence>
<dbReference type="InterPro" id="IPR003593">
    <property type="entry name" value="AAA+_ATPase"/>
</dbReference>
<keyword evidence="7" id="KW-0597">Phosphoprotein</keyword>
<dbReference type="Gene3D" id="1.10.8.60">
    <property type="match status" value="1"/>
</dbReference>
<dbReference type="InterPro" id="IPR011006">
    <property type="entry name" value="CheY-like_superfamily"/>
</dbReference>
<evidence type="ECO:0000256" key="3">
    <source>
        <dbReference type="ARBA" id="ARBA00023012"/>
    </source>
</evidence>
<organism evidence="10 11">
    <name type="scientific">Neoroseomonas alkaliterrae</name>
    <dbReference type="NCBI Taxonomy" id="1452450"/>
    <lineage>
        <taxon>Bacteria</taxon>
        <taxon>Pseudomonadati</taxon>
        <taxon>Pseudomonadota</taxon>
        <taxon>Alphaproteobacteria</taxon>
        <taxon>Acetobacterales</taxon>
        <taxon>Acetobacteraceae</taxon>
        <taxon>Neoroseomonas</taxon>
    </lineage>
</organism>
<dbReference type="GO" id="GO:0043565">
    <property type="term" value="F:sequence-specific DNA binding"/>
    <property type="evidence" value="ECO:0007669"/>
    <property type="project" value="InterPro"/>
</dbReference>
<dbReference type="PRINTS" id="PR01590">
    <property type="entry name" value="HTHFIS"/>
</dbReference>
<dbReference type="FunFam" id="3.40.50.300:FF:000006">
    <property type="entry name" value="DNA-binding transcriptional regulator NtrC"/>
    <property type="match status" value="1"/>
</dbReference>
<dbReference type="Gene3D" id="3.40.50.2300">
    <property type="match status" value="1"/>
</dbReference>